<dbReference type="GO" id="GO:0016020">
    <property type="term" value="C:membrane"/>
    <property type="evidence" value="ECO:0007669"/>
    <property type="project" value="UniProtKB-SubCell"/>
</dbReference>
<evidence type="ECO:0000259" key="7">
    <source>
        <dbReference type="PROSITE" id="PS51775"/>
    </source>
</evidence>
<protein>
    <submittedName>
        <fullName evidence="8">Predicted protein</fullName>
    </submittedName>
</protein>
<feature type="region of interest" description="Disordered" evidence="6">
    <location>
        <begin position="511"/>
        <end position="552"/>
    </location>
</feature>
<dbReference type="InterPro" id="IPR007656">
    <property type="entry name" value="GTD-bd"/>
</dbReference>
<evidence type="ECO:0000256" key="5">
    <source>
        <dbReference type="SAM" id="Coils"/>
    </source>
</evidence>
<name>F2CY30_HORVV</name>
<feature type="compositionally biased region" description="Basic and acidic residues" evidence="6">
    <location>
        <begin position="221"/>
        <end position="248"/>
    </location>
</feature>
<dbReference type="AlphaFoldDB" id="F2CY30"/>
<sequence length="654" mass="72041">MAATSSTAWGSHRRFSALLSSAVLEWVLILLMLLEGLLSRLATAFARLCNLPPPCPACARLDAVLGGARPGSSYRDLLCCSHRAEALCHDGGGVGIGEVCRDGVGDRPAVDDGIDRAGYSELRTSDSESELRRRSPEDAAAIDRLKEQLTLTQVQSGIPEKTHAEDSRLQIFPRKIQGSEWRRSGAGIAPADLPTEDDEPHTKVGDSVLQSGLAQVQSGRSRSDDPHDIQTGDLPTKDEGPHTDTGDDKPEDDDVWHNADDGEPSETKAAADEPEPEFPDRATARQDSLRVHHHLKLLLSQLSTSSSFRAPDSPSVQEQQHEQAVLRNITRALSLQRNCSGVSEGSMLDTDGEECSTVDELRRRVELDRRSMALMWKELEEERSASAVATSQAMAMITRLQEEKAAMRTEAAQYRRVMEEQSAYDRDEAERLAGVVRELEDEVEGYKARLRDHEIVHEVRDHMRLAPCQREGETGDVSGSGPAGGELSGGSEDDENARAWKQLRRLTDRLHRLSNNSSEIVQEPEPNDVQEEEEDGGGKEEDTTEASVVGRRVRNGDNFTKWQHLQSIETTSKGSTHGHGHHGDDGEGEDTAALEEIGELSRRLQALEEDRSFLEHSVNSLRKGRDGEAVIHDIARSLRELRKTLGDDQDTIAS</sequence>
<feature type="region of interest" description="Disordered" evidence="6">
    <location>
        <begin position="180"/>
        <end position="283"/>
    </location>
</feature>
<dbReference type="GO" id="GO:0080115">
    <property type="term" value="F:myosin XI tail binding"/>
    <property type="evidence" value="ECO:0007669"/>
    <property type="project" value="UniProtKB-ARBA"/>
</dbReference>
<keyword evidence="3" id="KW-1133">Transmembrane helix</keyword>
<dbReference type="PANTHER" id="PTHR31448:SF33">
    <property type="entry name" value="EXPRESSED PROTEIN"/>
    <property type="match status" value="1"/>
</dbReference>
<feature type="compositionally biased region" description="Acidic residues" evidence="6">
    <location>
        <begin position="525"/>
        <end position="535"/>
    </location>
</feature>
<dbReference type="PROSITE" id="PS51775">
    <property type="entry name" value="GTD_BINDING"/>
    <property type="match status" value="1"/>
</dbReference>
<accession>F2CY30</accession>
<proteinExistence type="evidence at transcript level"/>
<feature type="domain" description="GTD-binding" evidence="7">
    <location>
        <begin position="356"/>
        <end position="447"/>
    </location>
</feature>
<comment type="subcellular location">
    <subcellularLocation>
        <location evidence="1">Membrane</location>
        <topology evidence="1">Single-pass membrane protein</topology>
    </subcellularLocation>
</comment>
<evidence type="ECO:0000256" key="6">
    <source>
        <dbReference type="SAM" id="MobiDB-lite"/>
    </source>
</evidence>
<feature type="compositionally biased region" description="Polar residues" evidence="6">
    <location>
        <begin position="208"/>
        <end position="220"/>
    </location>
</feature>
<organism evidence="8">
    <name type="scientific">Hordeum vulgare subsp. vulgare</name>
    <name type="common">Domesticated barley</name>
    <dbReference type="NCBI Taxonomy" id="112509"/>
    <lineage>
        <taxon>Eukaryota</taxon>
        <taxon>Viridiplantae</taxon>
        <taxon>Streptophyta</taxon>
        <taxon>Embryophyta</taxon>
        <taxon>Tracheophyta</taxon>
        <taxon>Spermatophyta</taxon>
        <taxon>Magnoliopsida</taxon>
        <taxon>Liliopsida</taxon>
        <taxon>Poales</taxon>
        <taxon>Poaceae</taxon>
        <taxon>BOP clade</taxon>
        <taxon>Pooideae</taxon>
        <taxon>Triticodae</taxon>
        <taxon>Triticeae</taxon>
        <taxon>Hordeinae</taxon>
        <taxon>Hordeum</taxon>
    </lineage>
</organism>
<dbReference type="PANTHER" id="PTHR31448">
    <property type="entry name" value="MYOSIN-BINDING PROTEIN 2"/>
    <property type="match status" value="1"/>
</dbReference>
<reference evidence="8" key="1">
    <citation type="journal article" date="2011" name="Plant Physiol.">
        <title>Comprehensive sequence analysis of 24,783 barley full-length cDNAs derived from 12 clone libraries.</title>
        <authorList>
            <person name="Matsumoto T."/>
            <person name="Tanaka T."/>
            <person name="Sakai H."/>
            <person name="Amano N."/>
            <person name="Kanamori H."/>
            <person name="Kurita K."/>
            <person name="Kikuta A."/>
            <person name="Kamiya K."/>
            <person name="Yamamoto M."/>
            <person name="Ikawa H."/>
            <person name="Fujii N."/>
            <person name="Hori K."/>
            <person name="Itoh T."/>
            <person name="Sato K."/>
        </authorList>
    </citation>
    <scope>NUCLEOTIDE SEQUENCE</scope>
    <source>
        <tissue evidence="8">Shoot</tissue>
    </source>
</reference>
<evidence type="ECO:0000313" key="8">
    <source>
        <dbReference type="EMBL" id="BAJ87751.1"/>
    </source>
</evidence>
<keyword evidence="2" id="KW-0812">Transmembrane</keyword>
<feature type="coiled-coil region" evidence="5">
    <location>
        <begin position="590"/>
        <end position="624"/>
    </location>
</feature>
<evidence type="ECO:0000256" key="3">
    <source>
        <dbReference type="ARBA" id="ARBA00022989"/>
    </source>
</evidence>
<keyword evidence="5" id="KW-0175">Coiled coil</keyword>
<feature type="compositionally biased region" description="Basic and acidic residues" evidence="6">
    <location>
        <begin position="255"/>
        <end position="271"/>
    </location>
</feature>
<feature type="coiled-coil region" evidence="5">
    <location>
        <begin position="397"/>
        <end position="456"/>
    </location>
</feature>
<evidence type="ECO:0000256" key="4">
    <source>
        <dbReference type="ARBA" id="ARBA00023136"/>
    </source>
</evidence>
<dbReference type="Pfam" id="PF04576">
    <property type="entry name" value="Zein-binding"/>
    <property type="match status" value="1"/>
</dbReference>
<evidence type="ECO:0000256" key="2">
    <source>
        <dbReference type="ARBA" id="ARBA00022692"/>
    </source>
</evidence>
<evidence type="ECO:0000256" key="1">
    <source>
        <dbReference type="ARBA" id="ARBA00004167"/>
    </source>
</evidence>
<dbReference type="EMBL" id="AK356534">
    <property type="protein sequence ID" value="BAJ87751.1"/>
    <property type="molecule type" value="mRNA"/>
</dbReference>
<keyword evidence="4" id="KW-0472">Membrane</keyword>
<feature type="region of interest" description="Disordered" evidence="6">
    <location>
        <begin position="466"/>
        <end position="495"/>
    </location>
</feature>
<dbReference type="InterPro" id="IPR039306">
    <property type="entry name" value="MYOB"/>
</dbReference>